<evidence type="ECO:0000256" key="6">
    <source>
        <dbReference type="ARBA" id="ARBA00022801"/>
    </source>
</evidence>
<dbReference type="AlphaFoldDB" id="A0A0K8UY75"/>
<dbReference type="OrthoDB" id="6571700at2759"/>
<proteinExistence type="inferred from homology"/>
<sequence>MNFTKKFVRITFVEFEEIHQKIEPLIGKKCTNMRKAISNRNRLAVTLFYLASGDSFNNLSIVFKIAPCTIGKIITDVCEAIYNILKEDYLKTPSTVEEWYKIADGFWEKWNFMNYMGALDGKHMNIIKPDRSGSEYYNYKGHCSIVLMALADANHCFTYVNIGAKGSGSDGGIFN</sequence>
<dbReference type="GO" id="GO:0004518">
    <property type="term" value="F:nuclease activity"/>
    <property type="evidence" value="ECO:0007669"/>
    <property type="project" value="UniProtKB-KW"/>
</dbReference>
<dbReference type="InterPro" id="IPR045249">
    <property type="entry name" value="HARBI1-like"/>
</dbReference>
<evidence type="ECO:0000256" key="1">
    <source>
        <dbReference type="ARBA" id="ARBA00001968"/>
    </source>
</evidence>
<keyword evidence="4" id="KW-0540">Nuclease</keyword>
<dbReference type="PANTHER" id="PTHR22930">
    <property type="match status" value="1"/>
</dbReference>
<evidence type="ECO:0000313" key="9">
    <source>
        <dbReference type="EMBL" id="JAI31556.1"/>
    </source>
</evidence>
<evidence type="ECO:0000256" key="5">
    <source>
        <dbReference type="ARBA" id="ARBA00022723"/>
    </source>
</evidence>
<organism evidence="9">
    <name type="scientific">Bactrocera latifrons</name>
    <name type="common">Malaysian fruit fly</name>
    <name type="synonym">Chaetodacus latifrons</name>
    <dbReference type="NCBI Taxonomy" id="174628"/>
    <lineage>
        <taxon>Eukaryota</taxon>
        <taxon>Metazoa</taxon>
        <taxon>Ecdysozoa</taxon>
        <taxon>Arthropoda</taxon>
        <taxon>Hexapoda</taxon>
        <taxon>Insecta</taxon>
        <taxon>Pterygota</taxon>
        <taxon>Neoptera</taxon>
        <taxon>Endopterygota</taxon>
        <taxon>Diptera</taxon>
        <taxon>Brachycera</taxon>
        <taxon>Muscomorpha</taxon>
        <taxon>Tephritoidea</taxon>
        <taxon>Tephritidae</taxon>
        <taxon>Bactrocera</taxon>
        <taxon>Bactrocera</taxon>
    </lineage>
</organism>
<keyword evidence="6" id="KW-0378">Hydrolase</keyword>
<keyword evidence="7" id="KW-0539">Nucleus</keyword>
<evidence type="ECO:0000259" key="8">
    <source>
        <dbReference type="Pfam" id="PF13359"/>
    </source>
</evidence>
<dbReference type="GO" id="GO:0016787">
    <property type="term" value="F:hydrolase activity"/>
    <property type="evidence" value="ECO:0007669"/>
    <property type="project" value="UniProtKB-KW"/>
</dbReference>
<evidence type="ECO:0000256" key="7">
    <source>
        <dbReference type="ARBA" id="ARBA00023242"/>
    </source>
</evidence>
<feature type="domain" description="DDE Tnp4" evidence="8">
    <location>
        <begin position="119"/>
        <end position="174"/>
    </location>
</feature>
<gene>
    <name evidence="9" type="ORF">c5_g1_i2</name>
</gene>
<dbReference type="GO" id="GO:0005634">
    <property type="term" value="C:nucleus"/>
    <property type="evidence" value="ECO:0007669"/>
    <property type="project" value="UniProtKB-SubCell"/>
</dbReference>
<keyword evidence="5" id="KW-0479">Metal-binding</keyword>
<comment type="cofactor">
    <cofactor evidence="1">
        <name>a divalent metal cation</name>
        <dbReference type="ChEBI" id="CHEBI:60240"/>
    </cofactor>
</comment>
<protein>
    <recommendedName>
        <fullName evidence="8">DDE Tnp4 domain-containing protein</fullName>
    </recommendedName>
</protein>
<evidence type="ECO:0000256" key="2">
    <source>
        <dbReference type="ARBA" id="ARBA00004123"/>
    </source>
</evidence>
<dbReference type="InterPro" id="IPR027806">
    <property type="entry name" value="HARBI1_dom"/>
</dbReference>
<dbReference type="PANTHER" id="PTHR22930:SF258">
    <property type="entry name" value="PROTEIN ALP1-LIKE ISOFORM X1"/>
    <property type="match status" value="1"/>
</dbReference>
<evidence type="ECO:0000256" key="3">
    <source>
        <dbReference type="ARBA" id="ARBA00006958"/>
    </source>
</evidence>
<dbReference type="Pfam" id="PF13359">
    <property type="entry name" value="DDE_Tnp_4"/>
    <property type="match status" value="1"/>
</dbReference>
<dbReference type="GO" id="GO:0046872">
    <property type="term" value="F:metal ion binding"/>
    <property type="evidence" value="ECO:0007669"/>
    <property type="project" value="UniProtKB-KW"/>
</dbReference>
<dbReference type="EMBL" id="GDHF01020758">
    <property type="protein sequence ID" value="JAI31556.1"/>
    <property type="molecule type" value="Transcribed_RNA"/>
</dbReference>
<comment type="similarity">
    <text evidence="3">Belongs to the HARBI1 family.</text>
</comment>
<name>A0A0K8UY75_BACLA</name>
<comment type="subcellular location">
    <subcellularLocation>
        <location evidence="2">Nucleus</location>
    </subcellularLocation>
</comment>
<evidence type="ECO:0000256" key="4">
    <source>
        <dbReference type="ARBA" id="ARBA00022722"/>
    </source>
</evidence>
<reference evidence="9" key="1">
    <citation type="submission" date="2015-06" db="EMBL/GenBank/DDBJ databases">
        <authorList>
            <person name="Hoefler B.C."/>
            <person name="Straight P.D."/>
        </authorList>
    </citation>
    <scope>NUCLEOTIDE SEQUENCE</scope>
</reference>
<accession>A0A0K8UY75</accession>